<evidence type="ECO:0000256" key="1">
    <source>
        <dbReference type="SAM" id="MobiDB-lite"/>
    </source>
</evidence>
<name>A0A9Q0RYE1_9DIPT</name>
<feature type="compositionally biased region" description="Polar residues" evidence="1">
    <location>
        <begin position="87"/>
        <end position="103"/>
    </location>
</feature>
<proteinExistence type="predicted"/>
<feature type="region of interest" description="Disordered" evidence="1">
    <location>
        <begin position="503"/>
        <end position="523"/>
    </location>
</feature>
<feature type="non-terminal residue" evidence="3">
    <location>
        <position position="1"/>
    </location>
</feature>
<dbReference type="InterPro" id="IPR039540">
    <property type="entry name" value="UBL3-like_ubiquitin_dom"/>
</dbReference>
<dbReference type="PANTHER" id="PTHR13169:SF0">
    <property type="entry name" value="UBIQUITIN-LIKE PROTEIN 3"/>
    <property type="match status" value="1"/>
</dbReference>
<accession>A0A9Q0RYE1</accession>
<dbReference type="OrthoDB" id="6657230at2759"/>
<dbReference type="InterPro" id="IPR000626">
    <property type="entry name" value="Ubiquitin-like_dom"/>
</dbReference>
<protein>
    <submittedName>
        <fullName evidence="3">Ubiquitin-like protein 3</fullName>
    </submittedName>
</protein>
<gene>
    <name evidence="3" type="primary">UBL3</name>
    <name evidence="3" type="ORF">Bhyg_09777</name>
</gene>
<dbReference type="InterPro" id="IPR029071">
    <property type="entry name" value="Ubiquitin-like_domsf"/>
</dbReference>
<feature type="region of interest" description="Disordered" evidence="1">
    <location>
        <begin position="81"/>
        <end position="103"/>
    </location>
</feature>
<dbReference type="InterPro" id="IPR040015">
    <property type="entry name" value="UBL3-like"/>
</dbReference>
<feature type="domain" description="Ubiquitin-like" evidence="2">
    <location>
        <begin position="1"/>
        <end position="84"/>
    </location>
</feature>
<dbReference type="AlphaFoldDB" id="A0A9Q0RYE1"/>
<dbReference type="SUPFAM" id="SSF54236">
    <property type="entry name" value="Ubiquitin-like"/>
    <property type="match status" value="1"/>
</dbReference>
<reference evidence="3" key="1">
    <citation type="submission" date="2022-07" db="EMBL/GenBank/DDBJ databases">
        <authorList>
            <person name="Trinca V."/>
            <person name="Uliana J.V.C."/>
            <person name="Torres T.T."/>
            <person name="Ward R.J."/>
            <person name="Monesi N."/>
        </authorList>
    </citation>
    <scope>NUCLEOTIDE SEQUENCE</scope>
    <source>
        <strain evidence="3">HSMRA1968</strain>
        <tissue evidence="3">Whole embryos</tissue>
    </source>
</reference>
<dbReference type="PANTHER" id="PTHR13169">
    <property type="entry name" value="UBIQUITIN-LIKE PROTEIN 3 HCG-1 PROTEIN"/>
    <property type="match status" value="1"/>
</dbReference>
<organism evidence="3 4">
    <name type="scientific">Pseudolycoriella hygida</name>
    <dbReference type="NCBI Taxonomy" id="35572"/>
    <lineage>
        <taxon>Eukaryota</taxon>
        <taxon>Metazoa</taxon>
        <taxon>Ecdysozoa</taxon>
        <taxon>Arthropoda</taxon>
        <taxon>Hexapoda</taxon>
        <taxon>Insecta</taxon>
        <taxon>Pterygota</taxon>
        <taxon>Neoptera</taxon>
        <taxon>Endopterygota</taxon>
        <taxon>Diptera</taxon>
        <taxon>Nematocera</taxon>
        <taxon>Sciaroidea</taxon>
        <taxon>Sciaridae</taxon>
        <taxon>Pseudolycoriella</taxon>
    </lineage>
</organism>
<dbReference type="CDD" id="cd17048">
    <property type="entry name" value="Ubl_UBL3"/>
    <property type="match status" value="1"/>
</dbReference>
<dbReference type="Pfam" id="PF13881">
    <property type="entry name" value="Rad60-SLD_2"/>
    <property type="match status" value="1"/>
</dbReference>
<sequence length="550" mass="61560">INLRLILVSGKTKEFLFSPSDSAGDIAQTVFDRWPEDWEAEAVSKAEILRLIYQGRFLHCNVTLGALGLPVGKTTVMHLVPRDNLPEPNSQDQRQKSKGGSNRSTVSILTNYIVLFGSSFTECVHNNKTNINDDEKNISDFRHNRSSNNLVAKNIGNSKISDVLWNEKRDDDSDSEISDSGNFLAKGAFLLTPSHELSMERAALICEKMNFKGCFSLTKTATGILFKFSSPEDYQAVFKKGFHKVTGARFYRKVSIPCRPQKTFTLFVLDVPDDLPVEDVRHSLYRFNSVVEVVRLVVHFANDKPPNEGTPPPKPQLPKVAKEDEIPNAKDAPPAPIRITLASLDEYNILLQNGLDFYGATFFPTESNLPQYTAAKIATKRGRMLDGSIPGRVRELLPVFDAAGFCKIPPPAICVLFIERQKQLISSKFEERQNTPQPLRSISPRRALLTKIYKSEVTSPICWYHTQFGKAANPANCPGPQKCNFKPPLEVLTKKESFNAKPKSISKSTIQSTKPPITIPTQQKPMDWNEAINETTDNLSEDFLKLSDSK</sequence>
<dbReference type="Proteomes" id="UP001151699">
    <property type="component" value="Chromosome X"/>
</dbReference>
<feature type="compositionally biased region" description="Low complexity" evidence="1">
    <location>
        <begin position="503"/>
        <end position="515"/>
    </location>
</feature>
<dbReference type="PROSITE" id="PS50053">
    <property type="entry name" value="UBIQUITIN_2"/>
    <property type="match status" value="1"/>
</dbReference>
<evidence type="ECO:0000313" key="3">
    <source>
        <dbReference type="EMBL" id="KAJ6637051.1"/>
    </source>
</evidence>
<comment type="caution">
    <text evidence="3">The sequence shown here is derived from an EMBL/GenBank/DDBJ whole genome shotgun (WGS) entry which is preliminary data.</text>
</comment>
<dbReference type="EMBL" id="WJQU01000003">
    <property type="protein sequence ID" value="KAJ6637051.1"/>
    <property type="molecule type" value="Genomic_DNA"/>
</dbReference>
<evidence type="ECO:0000259" key="2">
    <source>
        <dbReference type="PROSITE" id="PS50053"/>
    </source>
</evidence>
<evidence type="ECO:0000313" key="4">
    <source>
        <dbReference type="Proteomes" id="UP001151699"/>
    </source>
</evidence>
<keyword evidence="4" id="KW-1185">Reference proteome</keyword>
<dbReference type="Gene3D" id="3.10.20.90">
    <property type="entry name" value="Phosphatidylinositol 3-kinase Catalytic Subunit, Chain A, domain 1"/>
    <property type="match status" value="1"/>
</dbReference>
<dbReference type="InterPro" id="IPR047977">
    <property type="entry name" value="UBL3_Ubl_met"/>
</dbReference>